<evidence type="ECO:0000256" key="1">
    <source>
        <dbReference type="ARBA" id="ARBA00004651"/>
    </source>
</evidence>
<protein>
    <submittedName>
        <fullName evidence="9">FtsX-like permease family protein</fullName>
    </submittedName>
</protein>
<evidence type="ECO:0000313" key="10">
    <source>
        <dbReference type="Proteomes" id="UP000460412"/>
    </source>
</evidence>
<dbReference type="PANTHER" id="PTHR30572">
    <property type="entry name" value="MEMBRANE COMPONENT OF TRANSPORTER-RELATED"/>
    <property type="match status" value="1"/>
</dbReference>
<feature type="transmembrane region" description="Helical" evidence="7">
    <location>
        <begin position="686"/>
        <end position="706"/>
    </location>
</feature>
<feature type="transmembrane region" description="Helical" evidence="7">
    <location>
        <begin position="594"/>
        <end position="621"/>
    </location>
</feature>
<keyword evidence="10" id="KW-1185">Reference proteome</keyword>
<evidence type="ECO:0000259" key="8">
    <source>
        <dbReference type="Pfam" id="PF02687"/>
    </source>
</evidence>
<keyword evidence="2" id="KW-1003">Cell membrane</keyword>
<sequence length="726" mass="80972">MWKDYSKSYLKNNRSSCVSVMAASFIATMFLSLLCCTAYNFWVYELEKIVREEGDWQGRMVGGMDEADLSLIQNFENVESIVMNGDEADIYFQDIRTIYEDMPLIAEQLGLGDEAVFYHSLLLSRYLVHDPKDDEPPLLLTLYLGILILVSISLILIIRNSFELSMNARLHQFGILSGIGATPRQIKICLLQEAVYLSALPMLLGSLAGVGVSFCIIGAVNLFAKDLPGRYEAVFQYHPAILAITLVASAVTVLFSAWIPAVKLSRITPLEAIGNSGGLQLKKEKHSPFLFWLFGMEGELAGNALKAQRKALRISSLSLLLSFLGFSIMLCFTTLSEISTRETYFARYQDAWDIMATVKDTAIEDFELTKELRKIESIGEVTVYQKAQGTTIIPMDSQSNELLALGGLRAVDKAAEYGELGEIKVKAPIVVLDNESFLKYCSQIGITPSLEGGIVLNKVWDSVNSDYRHRSYVPFVKEDTKESILFGLGNTENGAELSVLAYTQEAPALREEYEDYGLVHFIPVSVWENISHQLGSVEADCMIRILAKQKEALEELKVLEEAVMAVLKPSYMAESENRIQEKLANARMIRGMKVIFGGFTVLLAVIGIANVFSNTLGFLGQRKREFARYMSIGVTPREMKKIFCIEGFVIAGRPFLVTLPLTALFIQFSVRASHLEPGVFWAEAPIMPILFFGLTMMGFVALAYYIGGKRILKCDLNEALRNDVMI</sequence>
<evidence type="ECO:0000256" key="4">
    <source>
        <dbReference type="ARBA" id="ARBA00022989"/>
    </source>
</evidence>
<dbReference type="GO" id="GO:0022857">
    <property type="term" value="F:transmembrane transporter activity"/>
    <property type="evidence" value="ECO:0007669"/>
    <property type="project" value="TreeGrafter"/>
</dbReference>
<feature type="transmembrane region" description="Helical" evidence="7">
    <location>
        <begin position="642"/>
        <end position="666"/>
    </location>
</feature>
<comment type="subcellular location">
    <subcellularLocation>
        <location evidence="1">Cell membrane</location>
        <topology evidence="1">Multi-pass membrane protein</topology>
    </subcellularLocation>
</comment>
<keyword evidence="4 7" id="KW-1133">Transmembrane helix</keyword>
<accession>A0A7X3MK64</accession>
<dbReference type="InterPro" id="IPR050250">
    <property type="entry name" value="Macrolide_Exporter_MacB"/>
</dbReference>
<evidence type="ECO:0000256" key="2">
    <source>
        <dbReference type="ARBA" id="ARBA00022475"/>
    </source>
</evidence>
<feature type="transmembrane region" description="Helical" evidence="7">
    <location>
        <begin position="240"/>
        <end position="259"/>
    </location>
</feature>
<dbReference type="RefSeq" id="WP_159753377.1">
    <property type="nucleotide sequence ID" value="NZ_CATIFW010000035.1"/>
</dbReference>
<evidence type="ECO:0000256" key="5">
    <source>
        <dbReference type="ARBA" id="ARBA00023136"/>
    </source>
</evidence>
<organism evidence="9 10">
    <name type="scientific">Sporofaciens musculi</name>
    <dbReference type="NCBI Taxonomy" id="2681861"/>
    <lineage>
        <taxon>Bacteria</taxon>
        <taxon>Bacillati</taxon>
        <taxon>Bacillota</taxon>
        <taxon>Clostridia</taxon>
        <taxon>Lachnospirales</taxon>
        <taxon>Lachnospiraceae</taxon>
        <taxon>Sporofaciens</taxon>
    </lineage>
</organism>
<feature type="transmembrane region" description="Helical" evidence="7">
    <location>
        <begin position="138"/>
        <end position="158"/>
    </location>
</feature>
<evidence type="ECO:0000256" key="7">
    <source>
        <dbReference type="SAM" id="Phobius"/>
    </source>
</evidence>
<name>A0A7X3MK64_9FIRM</name>
<feature type="transmembrane region" description="Helical" evidence="7">
    <location>
        <begin position="314"/>
        <end position="335"/>
    </location>
</feature>
<feature type="transmembrane region" description="Helical" evidence="7">
    <location>
        <begin position="20"/>
        <end position="42"/>
    </location>
</feature>
<feature type="domain" description="ABC3 transporter permease C-terminal" evidence="8">
    <location>
        <begin position="146"/>
        <end position="269"/>
    </location>
</feature>
<feature type="domain" description="ABC3 transporter permease C-terminal" evidence="8">
    <location>
        <begin position="599"/>
        <end position="707"/>
    </location>
</feature>
<dbReference type="EMBL" id="WUQX01000001">
    <property type="protein sequence ID" value="MXP77780.1"/>
    <property type="molecule type" value="Genomic_DNA"/>
</dbReference>
<keyword evidence="3 7" id="KW-0812">Transmembrane</keyword>
<proteinExistence type="inferred from homology"/>
<dbReference type="Proteomes" id="UP000460412">
    <property type="component" value="Unassembled WGS sequence"/>
</dbReference>
<dbReference type="Pfam" id="PF02687">
    <property type="entry name" value="FtsX"/>
    <property type="match status" value="2"/>
</dbReference>
<reference evidence="9 10" key="1">
    <citation type="submission" date="2019-12" db="EMBL/GenBank/DDBJ databases">
        <title>Sporaefaciens musculi gen. nov., sp. nov., a novel bacterium isolated from the caecum of an obese mouse.</title>
        <authorList>
            <person name="Rasmussen T.S."/>
            <person name="Streidl T."/>
            <person name="Hitch T.C.A."/>
            <person name="Wortmann E."/>
            <person name="Deptula P."/>
            <person name="Hansen M."/>
            <person name="Nielsen D.S."/>
            <person name="Clavel T."/>
            <person name="Vogensen F.K."/>
        </authorList>
    </citation>
    <scope>NUCLEOTIDE SEQUENCE [LARGE SCALE GENOMIC DNA]</scope>
    <source>
        <strain evidence="9 10">WCA-9-b2</strain>
    </source>
</reference>
<keyword evidence="5 7" id="KW-0472">Membrane</keyword>
<dbReference type="InterPro" id="IPR003838">
    <property type="entry name" value="ABC3_permease_C"/>
</dbReference>
<evidence type="ECO:0000256" key="6">
    <source>
        <dbReference type="ARBA" id="ARBA00038076"/>
    </source>
</evidence>
<evidence type="ECO:0000256" key="3">
    <source>
        <dbReference type="ARBA" id="ARBA00022692"/>
    </source>
</evidence>
<dbReference type="AlphaFoldDB" id="A0A7X3MK64"/>
<dbReference type="PANTHER" id="PTHR30572:SF4">
    <property type="entry name" value="ABC TRANSPORTER PERMEASE YTRF"/>
    <property type="match status" value="1"/>
</dbReference>
<evidence type="ECO:0000313" key="9">
    <source>
        <dbReference type="EMBL" id="MXP77780.1"/>
    </source>
</evidence>
<gene>
    <name evidence="9" type="ORF">GN277_21230</name>
</gene>
<feature type="transmembrane region" description="Helical" evidence="7">
    <location>
        <begin position="194"/>
        <end position="220"/>
    </location>
</feature>
<comment type="similarity">
    <text evidence="6">Belongs to the ABC-4 integral membrane protein family.</text>
</comment>
<dbReference type="GO" id="GO:0005886">
    <property type="term" value="C:plasma membrane"/>
    <property type="evidence" value="ECO:0007669"/>
    <property type="project" value="UniProtKB-SubCell"/>
</dbReference>
<comment type="caution">
    <text evidence="9">The sequence shown here is derived from an EMBL/GenBank/DDBJ whole genome shotgun (WGS) entry which is preliminary data.</text>
</comment>